<keyword evidence="13" id="KW-0675">Receptor</keyword>
<evidence type="ECO:0000256" key="11">
    <source>
        <dbReference type="ARBA" id="ARBA00023136"/>
    </source>
</evidence>
<evidence type="ECO:0000256" key="4">
    <source>
        <dbReference type="ARBA" id="ARBA00022679"/>
    </source>
</evidence>
<dbReference type="InterPro" id="IPR000719">
    <property type="entry name" value="Prot_kinase_dom"/>
</dbReference>
<dbReference type="FunFam" id="1.10.510.10:FF:000060">
    <property type="entry name" value="G-type lectin S-receptor-like serine/threonine-protein kinase"/>
    <property type="match status" value="1"/>
</dbReference>
<dbReference type="InterPro" id="IPR021820">
    <property type="entry name" value="S-locus_recpt_kinase_C"/>
</dbReference>
<keyword evidence="10 19" id="KW-1133">Transmembrane helix</keyword>
<dbReference type="SMART" id="SM00220">
    <property type="entry name" value="S_TKc"/>
    <property type="match status" value="1"/>
</dbReference>
<evidence type="ECO:0000256" key="17">
    <source>
        <dbReference type="PIRNR" id="PIRNR000641"/>
    </source>
</evidence>
<dbReference type="InterPro" id="IPR003609">
    <property type="entry name" value="Pan_app"/>
</dbReference>
<dbReference type="Proteomes" id="UP001627284">
    <property type="component" value="Unassembled WGS sequence"/>
</dbReference>
<keyword evidence="11 19" id="KW-0472">Membrane</keyword>
<gene>
    <name evidence="23" type="ORF">AABB24_033488</name>
</gene>
<dbReference type="InterPro" id="IPR011009">
    <property type="entry name" value="Kinase-like_dom_sf"/>
</dbReference>
<dbReference type="PROSITE" id="PS00107">
    <property type="entry name" value="PROTEIN_KINASE_ATP"/>
    <property type="match status" value="1"/>
</dbReference>
<evidence type="ECO:0000256" key="5">
    <source>
        <dbReference type="ARBA" id="ARBA00022692"/>
    </source>
</evidence>
<dbReference type="SMART" id="SM00473">
    <property type="entry name" value="PAN_AP"/>
    <property type="match status" value="1"/>
</dbReference>
<evidence type="ECO:0000256" key="19">
    <source>
        <dbReference type="SAM" id="Phobius"/>
    </source>
</evidence>
<dbReference type="Pfam" id="PF07714">
    <property type="entry name" value="PK_Tyr_Ser-Thr"/>
    <property type="match status" value="1"/>
</dbReference>
<evidence type="ECO:0000256" key="3">
    <source>
        <dbReference type="ARBA" id="ARBA00022553"/>
    </source>
</evidence>
<evidence type="ECO:0000313" key="24">
    <source>
        <dbReference type="Proteomes" id="UP001627284"/>
    </source>
</evidence>
<evidence type="ECO:0000256" key="15">
    <source>
        <dbReference type="ARBA" id="ARBA00047899"/>
    </source>
</evidence>
<dbReference type="PROSITE" id="PS50927">
    <property type="entry name" value="BULB_LECTIN"/>
    <property type="match status" value="1"/>
</dbReference>
<dbReference type="InterPro" id="IPR001245">
    <property type="entry name" value="Ser-Thr/Tyr_kinase_cat_dom"/>
</dbReference>
<dbReference type="InterPro" id="IPR017441">
    <property type="entry name" value="Protein_kinase_ATP_BS"/>
</dbReference>
<dbReference type="PROSITE" id="PS50948">
    <property type="entry name" value="PAN"/>
    <property type="match status" value="1"/>
</dbReference>
<evidence type="ECO:0000256" key="7">
    <source>
        <dbReference type="ARBA" id="ARBA00022741"/>
    </source>
</evidence>
<evidence type="ECO:0000256" key="1">
    <source>
        <dbReference type="ARBA" id="ARBA00004479"/>
    </source>
</evidence>
<proteinExistence type="inferred from homology"/>
<feature type="transmembrane region" description="Helical" evidence="19">
    <location>
        <begin position="5"/>
        <end position="25"/>
    </location>
</feature>
<dbReference type="AlphaFoldDB" id="A0ABD2RNI4"/>
<name>A0ABD2RNI4_9SOLN</name>
<feature type="transmembrane region" description="Helical" evidence="19">
    <location>
        <begin position="435"/>
        <end position="456"/>
    </location>
</feature>
<dbReference type="FunFam" id="3.30.200.20:FF:000195">
    <property type="entry name" value="G-type lectin S-receptor-like serine/threonine-protein kinase"/>
    <property type="match status" value="1"/>
</dbReference>
<sequence>MKRFIFFYFCSSNIVSFLFIFSTALDTISNDSSIKDGHTIVSAGGNFELGFFSPGNSKNRYIGIWYNNLPKGREVVWVANRVNPLNDTSGILTVSSKGIVLLNGNQDVIWSSNSSRSLIKPVAQLLDTGNFVLKDDSLVNQKDYAWQSFDYPDSTLLPGMKLGLNLVTGQYWTMSSWKSSDDPSPGEYLDRLDTSGYPQFFVWEGPAIKFSSGIWNGHLFVGGPNLKPNPYYTFEFVNNDKEIYYKYELINTSLPTRLVLNPAGLLQRLLWIERNQNWFLYSTGQMDNCDRYALCGQFARCNINDSPPCDCLRGFQPKNQQGWDAADWSSGCVRRTPLTCGTSDRFLKYSSVKLPDTRHSWFDKNIGLEECQRLCLKNCSCTAYSNLDVKNGGSGCLLWFNELVDIREYAELDQDLYVRMAASELGSGYMGNTRISVIAIILTVSAIILVGFLFWFAMQRKKGERGVGEGEGEGEGKEDMELPLFDVMTVSAATNNFSSANIIGEGGFGSVYRGKLSTGPEIAVKKLSKHSGQGFEELKNEVVLISKLQHRNLVRLLGCCLEGEERMLIYEYMPNNSLDFFIFDECRKKQLPWESRFRIAMGISRGILYLHQDSRLRIIHRDLKTSNILLDSELNPKISDFGLARIIGGDQNEARTKRVIGTYGYMSPEYAVDGKFSVKSDVFSLGVLLLEIVSGRKNRTFRHPDHHHSLIGHAWLLWNKRKALELIDDCLKESFVESQVLRCVHVALLCVQRLTDERPTMSSVVFMLSHEEVALPQPKEPGFFIERSIAETDDSNEKRCISDNVLTLTILQPR</sequence>
<feature type="domain" description="Apple" evidence="22">
    <location>
        <begin position="340"/>
        <end position="421"/>
    </location>
</feature>
<dbReference type="CDD" id="cd00028">
    <property type="entry name" value="B_lectin"/>
    <property type="match status" value="1"/>
</dbReference>
<dbReference type="Pfam" id="PF08276">
    <property type="entry name" value="PAN_2"/>
    <property type="match status" value="1"/>
</dbReference>
<dbReference type="PROSITE" id="PS50011">
    <property type="entry name" value="PROTEIN_KINASE_DOM"/>
    <property type="match status" value="1"/>
</dbReference>
<evidence type="ECO:0000259" key="21">
    <source>
        <dbReference type="PROSITE" id="PS50927"/>
    </source>
</evidence>
<evidence type="ECO:0000256" key="2">
    <source>
        <dbReference type="ARBA" id="ARBA00022527"/>
    </source>
</evidence>
<dbReference type="InterPro" id="IPR036426">
    <property type="entry name" value="Bulb-type_lectin_dom_sf"/>
</dbReference>
<dbReference type="Pfam" id="PF00954">
    <property type="entry name" value="S_locus_glycop"/>
    <property type="match status" value="1"/>
</dbReference>
<dbReference type="Pfam" id="PF01453">
    <property type="entry name" value="B_lectin"/>
    <property type="match status" value="1"/>
</dbReference>
<comment type="catalytic activity">
    <reaction evidence="15 17">
        <text>L-threonyl-[protein] + ATP = O-phospho-L-threonyl-[protein] + ADP + H(+)</text>
        <dbReference type="Rhea" id="RHEA:46608"/>
        <dbReference type="Rhea" id="RHEA-COMP:11060"/>
        <dbReference type="Rhea" id="RHEA-COMP:11605"/>
        <dbReference type="ChEBI" id="CHEBI:15378"/>
        <dbReference type="ChEBI" id="CHEBI:30013"/>
        <dbReference type="ChEBI" id="CHEBI:30616"/>
        <dbReference type="ChEBI" id="CHEBI:61977"/>
        <dbReference type="ChEBI" id="CHEBI:456216"/>
        <dbReference type="EC" id="2.7.11.1"/>
    </reaction>
</comment>
<dbReference type="FunFam" id="2.90.10.10:FF:000004">
    <property type="entry name" value="G-type lectin S-receptor-like serine/threonine-protein kinase"/>
    <property type="match status" value="1"/>
</dbReference>
<dbReference type="CDD" id="cd01098">
    <property type="entry name" value="PAN_AP_plant"/>
    <property type="match status" value="1"/>
</dbReference>
<keyword evidence="9 17" id="KW-0067">ATP-binding</keyword>
<keyword evidence="2 17" id="KW-0723">Serine/threonine-protein kinase</keyword>
<accession>A0ABD2RNI4</accession>
<dbReference type="Gene3D" id="3.30.200.20">
    <property type="entry name" value="Phosphorylase Kinase, domain 1"/>
    <property type="match status" value="1"/>
</dbReference>
<keyword evidence="12" id="KW-1015">Disulfide bond</keyword>
<dbReference type="SMART" id="SM00108">
    <property type="entry name" value="B_lectin"/>
    <property type="match status" value="1"/>
</dbReference>
<keyword evidence="24" id="KW-1185">Reference proteome</keyword>
<keyword evidence="5 19" id="KW-0812">Transmembrane</keyword>
<keyword evidence="7 17" id="KW-0547">Nucleotide-binding</keyword>
<keyword evidence="8 17" id="KW-0418">Kinase</keyword>
<keyword evidence="6" id="KW-0732">Signal</keyword>
<comment type="caution">
    <text evidence="23">The sequence shown here is derived from an EMBL/GenBank/DDBJ whole genome shotgun (WGS) entry which is preliminary data.</text>
</comment>
<dbReference type="GO" id="GO:0016020">
    <property type="term" value="C:membrane"/>
    <property type="evidence" value="ECO:0007669"/>
    <property type="project" value="UniProtKB-SubCell"/>
</dbReference>
<dbReference type="PROSITE" id="PS00108">
    <property type="entry name" value="PROTEIN_KINASE_ST"/>
    <property type="match status" value="1"/>
</dbReference>
<evidence type="ECO:0000256" key="16">
    <source>
        <dbReference type="ARBA" id="ARBA00048679"/>
    </source>
</evidence>
<dbReference type="PANTHER" id="PTHR32444">
    <property type="entry name" value="BULB-TYPE LECTIN DOMAIN-CONTAINING PROTEIN"/>
    <property type="match status" value="1"/>
</dbReference>
<dbReference type="PANTHER" id="PTHR32444:SF120">
    <property type="entry name" value="RECEPTOR-LIKE SERINE_THREONINE-PROTEIN KINASE"/>
    <property type="match status" value="1"/>
</dbReference>
<dbReference type="EMBL" id="JBJKTR010000019">
    <property type="protein sequence ID" value="KAL3333437.1"/>
    <property type="molecule type" value="Genomic_DNA"/>
</dbReference>
<reference evidence="23 24" key="1">
    <citation type="submission" date="2024-05" db="EMBL/GenBank/DDBJ databases">
        <title>De novo assembly of an allotetraploid wild potato.</title>
        <authorList>
            <person name="Hosaka A.J."/>
        </authorList>
    </citation>
    <scope>NUCLEOTIDE SEQUENCE [LARGE SCALE GENOMIC DNA]</scope>
    <source>
        <tissue evidence="23">Young leaves</tissue>
    </source>
</reference>
<dbReference type="PIRSF" id="PIRSF000641">
    <property type="entry name" value="SRK"/>
    <property type="match status" value="1"/>
</dbReference>
<evidence type="ECO:0000259" key="20">
    <source>
        <dbReference type="PROSITE" id="PS50011"/>
    </source>
</evidence>
<comment type="similarity">
    <text evidence="17">Belongs to the protein kinase superfamily. Ser/Thr protein kinase family.</text>
</comment>
<dbReference type="InterPro" id="IPR024171">
    <property type="entry name" value="SRK-like_kinase"/>
</dbReference>
<organism evidence="23 24">
    <name type="scientific">Solanum stoloniferum</name>
    <dbReference type="NCBI Taxonomy" id="62892"/>
    <lineage>
        <taxon>Eukaryota</taxon>
        <taxon>Viridiplantae</taxon>
        <taxon>Streptophyta</taxon>
        <taxon>Embryophyta</taxon>
        <taxon>Tracheophyta</taxon>
        <taxon>Spermatophyta</taxon>
        <taxon>Magnoliopsida</taxon>
        <taxon>eudicotyledons</taxon>
        <taxon>Gunneridae</taxon>
        <taxon>Pentapetalae</taxon>
        <taxon>asterids</taxon>
        <taxon>lamiids</taxon>
        <taxon>Solanales</taxon>
        <taxon>Solanaceae</taxon>
        <taxon>Solanoideae</taxon>
        <taxon>Solaneae</taxon>
        <taxon>Solanum</taxon>
    </lineage>
</organism>
<keyword evidence="3" id="KW-0597">Phosphoprotein</keyword>
<dbReference type="Gene3D" id="1.10.510.10">
    <property type="entry name" value="Transferase(Phosphotransferase) domain 1"/>
    <property type="match status" value="1"/>
</dbReference>
<evidence type="ECO:0000256" key="18">
    <source>
        <dbReference type="PROSITE-ProRule" id="PRU10141"/>
    </source>
</evidence>
<dbReference type="InterPro" id="IPR001480">
    <property type="entry name" value="Bulb-type_lectin_dom"/>
</dbReference>
<dbReference type="Gene3D" id="3.50.4.10">
    <property type="entry name" value="Hepatocyte Growth Factor"/>
    <property type="match status" value="1"/>
</dbReference>
<dbReference type="FunFam" id="3.50.4.10:FF:000002">
    <property type="entry name" value="G-type lectin S-receptor-like serine/threonine-protein kinase"/>
    <property type="match status" value="1"/>
</dbReference>
<dbReference type="EC" id="2.7.11.1" evidence="17"/>
<dbReference type="GO" id="GO:0005524">
    <property type="term" value="F:ATP binding"/>
    <property type="evidence" value="ECO:0007669"/>
    <property type="project" value="UniProtKB-UniRule"/>
</dbReference>
<comment type="subcellular location">
    <subcellularLocation>
        <location evidence="1">Membrane</location>
        <topology evidence="1">Single-pass type I membrane protein</topology>
    </subcellularLocation>
</comment>
<comment type="catalytic activity">
    <reaction evidence="16 17">
        <text>L-seryl-[protein] + ATP = O-phospho-L-seryl-[protein] + ADP + H(+)</text>
        <dbReference type="Rhea" id="RHEA:17989"/>
        <dbReference type="Rhea" id="RHEA-COMP:9863"/>
        <dbReference type="Rhea" id="RHEA-COMP:11604"/>
        <dbReference type="ChEBI" id="CHEBI:15378"/>
        <dbReference type="ChEBI" id="CHEBI:29999"/>
        <dbReference type="ChEBI" id="CHEBI:30616"/>
        <dbReference type="ChEBI" id="CHEBI:83421"/>
        <dbReference type="ChEBI" id="CHEBI:456216"/>
        <dbReference type="EC" id="2.7.11.1"/>
    </reaction>
</comment>
<evidence type="ECO:0000256" key="12">
    <source>
        <dbReference type="ARBA" id="ARBA00023157"/>
    </source>
</evidence>
<evidence type="ECO:0000256" key="13">
    <source>
        <dbReference type="ARBA" id="ARBA00023170"/>
    </source>
</evidence>
<dbReference type="InterPro" id="IPR008271">
    <property type="entry name" value="Ser/Thr_kinase_AS"/>
</dbReference>
<evidence type="ECO:0000256" key="10">
    <source>
        <dbReference type="ARBA" id="ARBA00022989"/>
    </source>
</evidence>
<keyword evidence="14" id="KW-0325">Glycoprotein</keyword>
<dbReference type="GO" id="GO:0004674">
    <property type="term" value="F:protein serine/threonine kinase activity"/>
    <property type="evidence" value="ECO:0007669"/>
    <property type="project" value="UniProtKB-KW"/>
</dbReference>
<feature type="domain" description="Bulb-type lectin" evidence="21">
    <location>
        <begin position="25"/>
        <end position="146"/>
    </location>
</feature>
<dbReference type="Pfam" id="PF11883">
    <property type="entry name" value="DUF3403"/>
    <property type="match status" value="1"/>
</dbReference>
<evidence type="ECO:0000256" key="9">
    <source>
        <dbReference type="ARBA" id="ARBA00022840"/>
    </source>
</evidence>
<evidence type="ECO:0000259" key="22">
    <source>
        <dbReference type="PROSITE" id="PS50948"/>
    </source>
</evidence>
<dbReference type="SUPFAM" id="SSF56112">
    <property type="entry name" value="Protein kinase-like (PK-like)"/>
    <property type="match status" value="1"/>
</dbReference>
<evidence type="ECO:0000256" key="8">
    <source>
        <dbReference type="ARBA" id="ARBA00022777"/>
    </source>
</evidence>
<dbReference type="Gene3D" id="2.90.10.10">
    <property type="entry name" value="Bulb-type lectin domain"/>
    <property type="match status" value="1"/>
</dbReference>
<evidence type="ECO:0000256" key="6">
    <source>
        <dbReference type="ARBA" id="ARBA00022729"/>
    </source>
</evidence>
<dbReference type="InterPro" id="IPR000858">
    <property type="entry name" value="S_locus_glycoprot_dom"/>
</dbReference>
<dbReference type="CDD" id="cd14066">
    <property type="entry name" value="STKc_IRAK"/>
    <property type="match status" value="1"/>
</dbReference>
<dbReference type="SUPFAM" id="SSF51110">
    <property type="entry name" value="alpha-D-mannose-specific plant lectins"/>
    <property type="match status" value="1"/>
</dbReference>
<feature type="domain" description="Protein kinase" evidence="20">
    <location>
        <begin position="497"/>
        <end position="773"/>
    </location>
</feature>
<evidence type="ECO:0000256" key="14">
    <source>
        <dbReference type="ARBA" id="ARBA00023180"/>
    </source>
</evidence>
<protein>
    <recommendedName>
        <fullName evidence="17">Receptor-like serine/threonine-protein kinase</fullName>
        <ecNumber evidence="17">2.7.11.1</ecNumber>
    </recommendedName>
</protein>
<evidence type="ECO:0000313" key="23">
    <source>
        <dbReference type="EMBL" id="KAL3333437.1"/>
    </source>
</evidence>
<feature type="binding site" evidence="18">
    <location>
        <position position="526"/>
    </location>
    <ligand>
        <name>ATP</name>
        <dbReference type="ChEBI" id="CHEBI:30616"/>
    </ligand>
</feature>
<keyword evidence="4 17" id="KW-0808">Transferase</keyword>